<proteinExistence type="predicted"/>
<dbReference type="PANTHER" id="PTHR14097">
    <property type="entry name" value="OXIDOREDUCTASE HTATIP2"/>
    <property type="match status" value="1"/>
</dbReference>
<dbReference type="EMBL" id="QWVS01000002">
    <property type="protein sequence ID" value="RID89154.1"/>
    <property type="molecule type" value="Genomic_DNA"/>
</dbReference>
<sequence>MNTEKRKALIVGATGLVGNELLRILLQSNTYENVKALVRKPISIKHPKLTQRLVDFNALEKYEEEFAVHDVFCCLVKF</sequence>
<dbReference type="InterPro" id="IPR036291">
    <property type="entry name" value="NAD(P)-bd_dom_sf"/>
</dbReference>
<dbReference type="RefSeq" id="WP_119115265.1">
    <property type="nucleotide sequence ID" value="NZ_QWVS01000002.1"/>
</dbReference>
<dbReference type="SUPFAM" id="SSF51735">
    <property type="entry name" value="NAD(P)-binding Rossmann-fold domains"/>
    <property type="match status" value="1"/>
</dbReference>
<reference evidence="1 2" key="1">
    <citation type="submission" date="2018-08" db="EMBL/GenBank/DDBJ databases">
        <title>Bacillus jemisoniae sp. nov., Bacillus chryseoplanitiae sp. nov., Bacillus resnikiae sp. nov., and Bacillus frankliniae sp. nov., isolated from Viking spacecraft and associated surfaces.</title>
        <authorList>
            <person name="Seuylemezian A."/>
            <person name="Vaishampayan P."/>
        </authorList>
    </citation>
    <scope>NUCLEOTIDE SEQUENCE [LARGE SCALE GENOMIC DNA]</scope>
    <source>
        <strain evidence="1 2">MA001</strain>
    </source>
</reference>
<dbReference type="PANTHER" id="PTHR14097:SF7">
    <property type="entry name" value="OXIDOREDUCTASE HTATIP2"/>
    <property type="match status" value="1"/>
</dbReference>
<comment type="caution">
    <text evidence="1">The sequence shown here is derived from an EMBL/GenBank/DDBJ whole genome shotgun (WGS) entry which is preliminary data.</text>
</comment>
<protein>
    <submittedName>
        <fullName evidence="1">Uncharacterized protein</fullName>
    </submittedName>
</protein>
<dbReference type="Gene3D" id="3.40.50.720">
    <property type="entry name" value="NAD(P)-binding Rossmann-like Domain"/>
    <property type="match status" value="1"/>
</dbReference>
<dbReference type="Proteomes" id="UP000266016">
    <property type="component" value="Unassembled WGS sequence"/>
</dbReference>
<accession>A0A398BHQ3</accession>
<evidence type="ECO:0000313" key="1">
    <source>
        <dbReference type="EMBL" id="RID89154.1"/>
    </source>
</evidence>
<keyword evidence="2" id="KW-1185">Reference proteome</keyword>
<name>A0A398BHQ3_9BACI</name>
<gene>
    <name evidence="1" type="ORF">D1953_00865</name>
</gene>
<organism evidence="1 2">
    <name type="scientific">Peribacillus asahii</name>
    <dbReference type="NCBI Taxonomy" id="228899"/>
    <lineage>
        <taxon>Bacteria</taxon>
        <taxon>Bacillati</taxon>
        <taxon>Bacillota</taxon>
        <taxon>Bacilli</taxon>
        <taxon>Bacillales</taxon>
        <taxon>Bacillaceae</taxon>
        <taxon>Peribacillus</taxon>
    </lineage>
</organism>
<dbReference type="AlphaFoldDB" id="A0A398BHQ3"/>
<evidence type="ECO:0000313" key="2">
    <source>
        <dbReference type="Proteomes" id="UP000266016"/>
    </source>
</evidence>